<dbReference type="Gene3D" id="3.40.30.10">
    <property type="entry name" value="Glutaredoxin"/>
    <property type="match status" value="1"/>
</dbReference>
<dbReference type="RefSeq" id="WP_154076847.1">
    <property type="nucleotide sequence ID" value="NZ_CP045929.1"/>
</dbReference>
<proteinExistence type="inferred from homology"/>
<dbReference type="InterPro" id="IPR012336">
    <property type="entry name" value="Thioredoxin-like_fold"/>
</dbReference>
<dbReference type="Proteomes" id="UP000371041">
    <property type="component" value="Chromosome"/>
</dbReference>
<dbReference type="PANTHER" id="PTHR13887">
    <property type="entry name" value="GLUTATHIONE S-TRANSFERASE KAPPA"/>
    <property type="match status" value="1"/>
</dbReference>
<dbReference type="PROSITE" id="PS51352">
    <property type="entry name" value="THIOREDOXIN_2"/>
    <property type="match status" value="1"/>
</dbReference>
<dbReference type="EMBL" id="CP045929">
    <property type="protein sequence ID" value="QGK70263.1"/>
    <property type="molecule type" value="Genomic_DNA"/>
</dbReference>
<comment type="similarity">
    <text evidence="1">Belongs to the thioredoxin family. DsbA subfamily.</text>
</comment>
<evidence type="ECO:0000256" key="1">
    <source>
        <dbReference type="ARBA" id="ARBA00005791"/>
    </source>
</evidence>
<dbReference type="SUPFAM" id="SSF52833">
    <property type="entry name" value="Thioredoxin-like"/>
    <property type="match status" value="1"/>
</dbReference>
<accession>A0A5Q3Q7E3</accession>
<sequence length="222" mass="23975">MTKNLKITLAIAVAAVIGFGGLLAWTNTGPSTASPGGPASTTAPADVLVRPDSHRLSTAADGKVTVVEFLDFECEACKAMFPVIERLRAEYGDRVTFVVRYFPLPGHPNSGTAALAVEAAAQQGALEPMYRKMYENQDQWSHQQTSQAEKFTGYARELGLDLQRFQQAVNDPATVDRIERDMNDGAALGVEGTPTLFLNGQKLPSMPSYEQLKAQIDTALAQ</sequence>
<evidence type="ECO:0000313" key="4">
    <source>
        <dbReference type="Proteomes" id="UP000371041"/>
    </source>
</evidence>
<keyword evidence="4" id="KW-1185">Reference proteome</keyword>
<feature type="domain" description="Thioredoxin" evidence="2">
    <location>
        <begin position="37"/>
        <end position="221"/>
    </location>
</feature>
<organism evidence="3 4">
    <name type="scientific">Allosaccharopolyspora coralli</name>
    <dbReference type="NCBI Taxonomy" id="2665642"/>
    <lineage>
        <taxon>Bacteria</taxon>
        <taxon>Bacillati</taxon>
        <taxon>Actinomycetota</taxon>
        <taxon>Actinomycetes</taxon>
        <taxon>Pseudonocardiales</taxon>
        <taxon>Pseudonocardiaceae</taxon>
        <taxon>Allosaccharopolyspora</taxon>
    </lineage>
</organism>
<name>A0A5Q3Q7E3_9PSEU</name>
<dbReference type="AlphaFoldDB" id="A0A5Q3Q7E3"/>
<protein>
    <submittedName>
        <fullName evidence="3">Thioredoxin domain-containing protein</fullName>
    </submittedName>
</protein>
<dbReference type="Pfam" id="PF13462">
    <property type="entry name" value="Thioredoxin_4"/>
    <property type="match status" value="1"/>
</dbReference>
<dbReference type="InterPro" id="IPR013766">
    <property type="entry name" value="Thioredoxin_domain"/>
</dbReference>
<evidence type="ECO:0000313" key="3">
    <source>
        <dbReference type="EMBL" id="QGK70263.1"/>
    </source>
</evidence>
<gene>
    <name evidence="3" type="ORF">GIY23_12660</name>
</gene>
<dbReference type="PANTHER" id="PTHR13887:SF55">
    <property type="entry name" value="SLR0313 PROTEIN"/>
    <property type="match status" value="1"/>
</dbReference>
<reference evidence="4" key="1">
    <citation type="submission" date="2019-11" db="EMBL/GenBank/DDBJ databases">
        <title>The complete genome sequence of Saccharopolyspora sp. E2A.</title>
        <authorList>
            <person name="Zhang G."/>
        </authorList>
    </citation>
    <scope>NUCLEOTIDE SEQUENCE [LARGE SCALE GENOMIC DNA]</scope>
    <source>
        <strain evidence="4">E2A</strain>
    </source>
</reference>
<dbReference type="InterPro" id="IPR036249">
    <property type="entry name" value="Thioredoxin-like_sf"/>
</dbReference>
<dbReference type="KEGG" id="sace:GIY23_12660"/>
<evidence type="ECO:0000259" key="2">
    <source>
        <dbReference type="PROSITE" id="PS51352"/>
    </source>
</evidence>